<keyword evidence="9 10" id="KW-0133">Cell shape</keyword>
<dbReference type="NCBIfam" id="TIGR01087">
    <property type="entry name" value="murD"/>
    <property type="match status" value="1"/>
</dbReference>
<dbReference type="PROSITE" id="PS01011">
    <property type="entry name" value="FOLYLPOLYGLU_SYNT_1"/>
    <property type="match status" value="1"/>
</dbReference>
<dbReference type="Gene3D" id="3.40.1190.10">
    <property type="entry name" value="Mur-like, catalytic domain"/>
    <property type="match status" value="1"/>
</dbReference>
<accession>A0ABS1DA69</accession>
<dbReference type="InterPro" id="IPR005762">
    <property type="entry name" value="MurD"/>
</dbReference>
<sequence>MIPLPYIAGSRVAVLGLGRSGLQAAKALQQAGAEVWAWDDQEHARARAEAEGVTLNNLYEIDWRQPACLVLSPGIPDRLPKPHPLAAEARAAGCEIVSDIELLGRAMPDARYIGITGTNGKSTTTALIGHVLNASGADAQVGGNLGPSVLDFAPVQAGGVYVLEMSSYQLERTGAITFDVAVWLNISADHLDRHGDMAGYVAAKQHIFDRQTRACAAVVGVDDAHSQEVYGRLKAAGSQDLIPISGTRAVSGGVGVQDGTLLDDIDGAQAPVLDLAQMPSLPGQHNWQNAAAAYAACRHLGVPPHAIAAGFQSFPGLPHRQEPAATIDGVAFVNDSKATNADAAARALACYRAIYWIAGGRAKQGGLAGTEAYWPQVRRAYLVGEAANAFAKSLHGEANAQLCGTLDTAVQRAFADARADGEPGAVVLLSPACASFDQFDSFEARGDHFKALVGQLPGTRAQIGRRHLSAEAGGAA</sequence>
<protein>
    <recommendedName>
        <fullName evidence="9 10">UDP-N-acetylmuramoylalanine--D-glutamate ligase</fullName>
        <ecNumber evidence="9 10">6.3.2.9</ecNumber>
    </recommendedName>
    <alternativeName>
        <fullName evidence="9">D-glutamic acid-adding enzyme</fullName>
    </alternativeName>
    <alternativeName>
        <fullName evidence="9">UDP-N-acetylmuramoyl-L-alanyl-D-glutamate synthetase</fullName>
    </alternativeName>
</protein>
<evidence type="ECO:0000256" key="10">
    <source>
        <dbReference type="RuleBase" id="RU003664"/>
    </source>
</evidence>
<comment type="subcellular location">
    <subcellularLocation>
        <location evidence="1 9 10">Cytoplasm</location>
    </subcellularLocation>
</comment>
<evidence type="ECO:0000256" key="5">
    <source>
        <dbReference type="ARBA" id="ARBA00022618"/>
    </source>
</evidence>
<evidence type="ECO:0000256" key="1">
    <source>
        <dbReference type="ARBA" id="ARBA00004496"/>
    </source>
</evidence>
<dbReference type="SUPFAM" id="SSF53623">
    <property type="entry name" value="MurD-like peptide ligases, catalytic domain"/>
    <property type="match status" value="1"/>
</dbReference>
<dbReference type="SUPFAM" id="SSF53244">
    <property type="entry name" value="MurD-like peptide ligases, peptide-binding domain"/>
    <property type="match status" value="1"/>
</dbReference>
<dbReference type="EC" id="6.3.2.9" evidence="9 10"/>
<dbReference type="InterPro" id="IPR004101">
    <property type="entry name" value="Mur_ligase_C"/>
</dbReference>
<evidence type="ECO:0000256" key="4">
    <source>
        <dbReference type="ARBA" id="ARBA00022598"/>
    </source>
</evidence>
<keyword evidence="14" id="KW-1185">Reference proteome</keyword>
<keyword evidence="4 9" id="KW-0436">Ligase</keyword>
<evidence type="ECO:0000256" key="3">
    <source>
        <dbReference type="ARBA" id="ARBA00022490"/>
    </source>
</evidence>
<keyword evidence="6 9" id="KW-0547">Nucleotide-binding</keyword>
<organism evidence="13 14">
    <name type="scientific">Rhodovibrio sodomensis</name>
    <dbReference type="NCBI Taxonomy" id="1088"/>
    <lineage>
        <taxon>Bacteria</taxon>
        <taxon>Pseudomonadati</taxon>
        <taxon>Pseudomonadota</taxon>
        <taxon>Alphaproteobacteria</taxon>
        <taxon>Rhodospirillales</taxon>
        <taxon>Rhodovibrionaceae</taxon>
        <taxon>Rhodovibrio</taxon>
    </lineage>
</organism>
<dbReference type="InterPro" id="IPR036615">
    <property type="entry name" value="Mur_ligase_C_dom_sf"/>
</dbReference>
<name>A0ABS1DA69_9PROT</name>
<dbReference type="InterPro" id="IPR013221">
    <property type="entry name" value="Mur_ligase_cen"/>
</dbReference>
<dbReference type="RefSeq" id="WP_200338875.1">
    <property type="nucleotide sequence ID" value="NZ_NRRL01000002.1"/>
</dbReference>
<evidence type="ECO:0000313" key="14">
    <source>
        <dbReference type="Proteomes" id="UP001296873"/>
    </source>
</evidence>
<dbReference type="Proteomes" id="UP001296873">
    <property type="component" value="Unassembled WGS sequence"/>
</dbReference>
<evidence type="ECO:0000259" key="11">
    <source>
        <dbReference type="Pfam" id="PF02875"/>
    </source>
</evidence>
<keyword evidence="9 10" id="KW-0573">Peptidoglycan synthesis</keyword>
<keyword evidence="3 9" id="KW-0963">Cytoplasm</keyword>
<proteinExistence type="inferred from homology"/>
<evidence type="ECO:0000256" key="8">
    <source>
        <dbReference type="ARBA" id="ARBA00023306"/>
    </source>
</evidence>
<comment type="caution">
    <text evidence="13">The sequence shown here is derived from an EMBL/GenBank/DDBJ whole genome shotgun (WGS) entry which is preliminary data.</text>
</comment>
<dbReference type="SUPFAM" id="SSF51984">
    <property type="entry name" value="MurCD N-terminal domain"/>
    <property type="match status" value="1"/>
</dbReference>
<dbReference type="HAMAP" id="MF_00639">
    <property type="entry name" value="MurD"/>
    <property type="match status" value="1"/>
</dbReference>
<dbReference type="InterPro" id="IPR036565">
    <property type="entry name" value="Mur-like_cat_sf"/>
</dbReference>
<dbReference type="InterPro" id="IPR018109">
    <property type="entry name" value="Folylpolyglutamate_synth_CS"/>
</dbReference>
<comment type="function">
    <text evidence="9 10">Cell wall formation. Catalyzes the addition of glutamate to the nucleotide precursor UDP-N-acetylmuramoyl-L-alanine (UMA).</text>
</comment>
<dbReference type="Gene3D" id="3.90.190.20">
    <property type="entry name" value="Mur ligase, C-terminal domain"/>
    <property type="match status" value="1"/>
</dbReference>
<keyword evidence="8 9" id="KW-0131">Cell cycle</keyword>
<dbReference type="PRINTS" id="PR00420">
    <property type="entry name" value="RNGMNOXGNASE"/>
</dbReference>
<evidence type="ECO:0000256" key="7">
    <source>
        <dbReference type="ARBA" id="ARBA00022840"/>
    </source>
</evidence>
<dbReference type="PANTHER" id="PTHR43692">
    <property type="entry name" value="UDP-N-ACETYLMURAMOYLALANINE--D-GLUTAMATE LIGASE"/>
    <property type="match status" value="1"/>
</dbReference>
<feature type="domain" description="Mur ligase C-terminal" evidence="11">
    <location>
        <begin position="319"/>
        <end position="433"/>
    </location>
</feature>
<reference evidence="13 14" key="1">
    <citation type="journal article" date="2020" name="Microorganisms">
        <title>Osmotic Adaptation and Compatible Solute Biosynthesis of Phototrophic Bacteria as Revealed from Genome Analyses.</title>
        <authorList>
            <person name="Imhoff J.F."/>
            <person name="Rahn T."/>
            <person name="Kunzel S."/>
            <person name="Keller A."/>
            <person name="Neulinger S.C."/>
        </authorList>
    </citation>
    <scope>NUCLEOTIDE SEQUENCE [LARGE SCALE GENOMIC DNA]</scope>
    <source>
        <strain evidence="13 14">DSM 9895</strain>
    </source>
</reference>
<keyword evidence="5 9" id="KW-0132">Cell division</keyword>
<comment type="catalytic activity">
    <reaction evidence="9 10">
        <text>UDP-N-acetyl-alpha-D-muramoyl-L-alanine + D-glutamate + ATP = UDP-N-acetyl-alpha-D-muramoyl-L-alanyl-D-glutamate + ADP + phosphate + H(+)</text>
        <dbReference type="Rhea" id="RHEA:16429"/>
        <dbReference type="ChEBI" id="CHEBI:15378"/>
        <dbReference type="ChEBI" id="CHEBI:29986"/>
        <dbReference type="ChEBI" id="CHEBI:30616"/>
        <dbReference type="ChEBI" id="CHEBI:43474"/>
        <dbReference type="ChEBI" id="CHEBI:83898"/>
        <dbReference type="ChEBI" id="CHEBI:83900"/>
        <dbReference type="ChEBI" id="CHEBI:456216"/>
        <dbReference type="EC" id="6.3.2.9"/>
    </reaction>
</comment>
<evidence type="ECO:0000259" key="12">
    <source>
        <dbReference type="Pfam" id="PF08245"/>
    </source>
</evidence>
<feature type="binding site" evidence="9">
    <location>
        <begin position="117"/>
        <end position="123"/>
    </location>
    <ligand>
        <name>ATP</name>
        <dbReference type="ChEBI" id="CHEBI:30616"/>
    </ligand>
</feature>
<evidence type="ECO:0000256" key="6">
    <source>
        <dbReference type="ARBA" id="ARBA00022741"/>
    </source>
</evidence>
<gene>
    <name evidence="9" type="primary">murD</name>
    <name evidence="13" type="ORF">CKO28_02010</name>
</gene>
<comment type="pathway">
    <text evidence="2 9 10">Cell wall biogenesis; peptidoglycan biosynthesis.</text>
</comment>
<dbReference type="PANTHER" id="PTHR43692:SF1">
    <property type="entry name" value="UDP-N-ACETYLMURAMOYLALANINE--D-GLUTAMATE LIGASE"/>
    <property type="match status" value="1"/>
</dbReference>
<dbReference type="GO" id="GO:0016874">
    <property type="term" value="F:ligase activity"/>
    <property type="evidence" value="ECO:0007669"/>
    <property type="project" value="UniProtKB-KW"/>
</dbReference>
<dbReference type="EMBL" id="NRRL01000002">
    <property type="protein sequence ID" value="MBK1666817.1"/>
    <property type="molecule type" value="Genomic_DNA"/>
</dbReference>
<comment type="similarity">
    <text evidence="9">Belongs to the MurCDEF family.</text>
</comment>
<dbReference type="Pfam" id="PF02875">
    <property type="entry name" value="Mur_ligase_C"/>
    <property type="match status" value="1"/>
</dbReference>
<evidence type="ECO:0000256" key="9">
    <source>
        <dbReference type="HAMAP-Rule" id="MF_00639"/>
    </source>
</evidence>
<dbReference type="Pfam" id="PF08245">
    <property type="entry name" value="Mur_ligase_M"/>
    <property type="match status" value="1"/>
</dbReference>
<keyword evidence="9 10" id="KW-0961">Cell wall biogenesis/degradation</keyword>
<evidence type="ECO:0000256" key="2">
    <source>
        <dbReference type="ARBA" id="ARBA00004752"/>
    </source>
</evidence>
<feature type="domain" description="Mur ligase central" evidence="12">
    <location>
        <begin position="115"/>
        <end position="297"/>
    </location>
</feature>
<dbReference type="Gene3D" id="3.40.50.720">
    <property type="entry name" value="NAD(P)-binding Rossmann-like Domain"/>
    <property type="match status" value="1"/>
</dbReference>
<keyword evidence="7 9" id="KW-0067">ATP-binding</keyword>
<evidence type="ECO:0000313" key="13">
    <source>
        <dbReference type="EMBL" id="MBK1666817.1"/>
    </source>
</evidence>